<protein>
    <submittedName>
        <fullName evidence="2">Uncharacterized protein</fullName>
    </submittedName>
</protein>
<feature type="compositionally biased region" description="Basic and acidic residues" evidence="1">
    <location>
        <begin position="153"/>
        <end position="181"/>
    </location>
</feature>
<reference evidence="2 3" key="1">
    <citation type="journal article" date="2014" name="Nat. Commun.">
        <title>Klebsormidium flaccidum genome reveals primary factors for plant terrestrial adaptation.</title>
        <authorList>
            <person name="Hori K."/>
            <person name="Maruyama F."/>
            <person name="Fujisawa T."/>
            <person name="Togashi T."/>
            <person name="Yamamoto N."/>
            <person name="Seo M."/>
            <person name="Sato S."/>
            <person name="Yamada T."/>
            <person name="Mori H."/>
            <person name="Tajima N."/>
            <person name="Moriyama T."/>
            <person name="Ikeuchi M."/>
            <person name="Watanabe M."/>
            <person name="Wada H."/>
            <person name="Kobayashi K."/>
            <person name="Saito M."/>
            <person name="Masuda T."/>
            <person name="Sasaki-Sekimoto Y."/>
            <person name="Mashiguchi K."/>
            <person name="Awai K."/>
            <person name="Shimojima M."/>
            <person name="Masuda S."/>
            <person name="Iwai M."/>
            <person name="Nobusawa T."/>
            <person name="Narise T."/>
            <person name="Kondo S."/>
            <person name="Saito H."/>
            <person name="Sato R."/>
            <person name="Murakawa M."/>
            <person name="Ihara Y."/>
            <person name="Oshima-Yamada Y."/>
            <person name="Ohtaka K."/>
            <person name="Satoh M."/>
            <person name="Sonobe K."/>
            <person name="Ishii M."/>
            <person name="Ohtani R."/>
            <person name="Kanamori-Sato M."/>
            <person name="Honoki R."/>
            <person name="Miyazaki D."/>
            <person name="Mochizuki H."/>
            <person name="Umetsu J."/>
            <person name="Higashi K."/>
            <person name="Shibata D."/>
            <person name="Kamiya Y."/>
            <person name="Sato N."/>
            <person name="Nakamura Y."/>
            <person name="Tabata S."/>
            <person name="Ida S."/>
            <person name="Kurokawa K."/>
            <person name="Ohta H."/>
        </authorList>
    </citation>
    <scope>NUCLEOTIDE SEQUENCE [LARGE SCALE GENOMIC DNA]</scope>
    <source>
        <strain evidence="2 3">NIES-2285</strain>
    </source>
</reference>
<feature type="region of interest" description="Disordered" evidence="1">
    <location>
        <begin position="153"/>
        <end position="190"/>
    </location>
</feature>
<accession>A0A1Y1HNA9</accession>
<name>A0A1Y1HNA9_KLENI</name>
<evidence type="ECO:0000313" key="3">
    <source>
        <dbReference type="Proteomes" id="UP000054558"/>
    </source>
</evidence>
<sequence length="477" mass="50841">MPPFRETSATFQMASAVPWKSEGIAIPASNSLRITRKVEWEAGEEAHEPELEDALSANSSGSSPRRIGDPAVGSLPKRARLACKDRVGKLVISGSVPNQGFMHLARSAPAPVIGAAVSAQFSSSPFARLTLQPGSVSNGASLHRLRGVPAHSVDRTLVSEEGKEPLDREPGYSSKSSDDGFRAGFSVDPDMESDAESSFWPAERMEGVYKPSNGVATEKSLVAVLDQGTELKEEASVDERTDVIGRMSEAASEASFRPSVLYFAVLAMDLCLATMWRPLGQKNVNRARGLGFTCLYLAAAQLGAPIPLEKFCSLSAVQESWVGAPMIRQQQQEVMSLLDVGGQASGLDVGELWGKLVRATGKASEAVYMAEFVSLLAGSEYSVDHFTMDMITFSSDILDASGDTTVKSQAKVLADVLCPEVPCPKPATTEQKDSLSGGFVFGAVLPALKSPSKPHCRAQAGPVTAFKSGSQRLVKWR</sequence>
<dbReference type="InterPro" id="IPR036915">
    <property type="entry name" value="Cyclin-like_sf"/>
</dbReference>
<keyword evidence="3" id="KW-1185">Reference proteome</keyword>
<evidence type="ECO:0000313" key="2">
    <source>
        <dbReference type="EMBL" id="GAQ79212.1"/>
    </source>
</evidence>
<gene>
    <name evidence="2" type="ORF">KFL_000260280</name>
</gene>
<dbReference type="EMBL" id="DF236975">
    <property type="protein sequence ID" value="GAQ79212.1"/>
    <property type="molecule type" value="Genomic_DNA"/>
</dbReference>
<proteinExistence type="predicted"/>
<dbReference type="Proteomes" id="UP000054558">
    <property type="component" value="Unassembled WGS sequence"/>
</dbReference>
<evidence type="ECO:0000256" key="1">
    <source>
        <dbReference type="SAM" id="MobiDB-lite"/>
    </source>
</evidence>
<dbReference type="CDD" id="cd00043">
    <property type="entry name" value="CYCLIN_SF"/>
    <property type="match status" value="1"/>
</dbReference>
<feature type="region of interest" description="Disordered" evidence="1">
    <location>
        <begin position="41"/>
        <end position="73"/>
    </location>
</feature>
<organism evidence="2 3">
    <name type="scientific">Klebsormidium nitens</name>
    <name type="common">Green alga</name>
    <name type="synonym">Ulothrix nitens</name>
    <dbReference type="NCBI Taxonomy" id="105231"/>
    <lineage>
        <taxon>Eukaryota</taxon>
        <taxon>Viridiplantae</taxon>
        <taxon>Streptophyta</taxon>
        <taxon>Klebsormidiophyceae</taxon>
        <taxon>Klebsormidiales</taxon>
        <taxon>Klebsormidiaceae</taxon>
        <taxon>Klebsormidium</taxon>
    </lineage>
</organism>
<dbReference type="AlphaFoldDB" id="A0A1Y1HNA9"/>
<dbReference type="SUPFAM" id="SSF47954">
    <property type="entry name" value="Cyclin-like"/>
    <property type="match status" value="1"/>
</dbReference>